<evidence type="ECO:0000256" key="4">
    <source>
        <dbReference type="SAM" id="SignalP"/>
    </source>
</evidence>
<accession>A0ABT3JUR3</accession>
<dbReference type="Proteomes" id="UP001209922">
    <property type="component" value="Unassembled WGS sequence"/>
</dbReference>
<name>A0ABT3JUR3_9XANT</name>
<evidence type="ECO:0000256" key="2">
    <source>
        <dbReference type="ARBA" id="ARBA00023043"/>
    </source>
</evidence>
<evidence type="ECO:0000256" key="1">
    <source>
        <dbReference type="ARBA" id="ARBA00022737"/>
    </source>
</evidence>
<dbReference type="SMART" id="SM00248">
    <property type="entry name" value="ANK"/>
    <property type="match status" value="4"/>
</dbReference>
<dbReference type="Gene3D" id="1.25.40.20">
    <property type="entry name" value="Ankyrin repeat-containing domain"/>
    <property type="match status" value="1"/>
</dbReference>
<evidence type="ECO:0000313" key="5">
    <source>
        <dbReference type="EMBL" id="MCW4472238.1"/>
    </source>
</evidence>
<keyword evidence="4" id="KW-0732">Signal</keyword>
<reference evidence="5 6" key="1">
    <citation type="submission" date="2022-10" db="EMBL/GenBank/DDBJ databases">
        <title>Xanthomonas sp. H13-6.</title>
        <authorList>
            <person name="Liu X."/>
            <person name="Deng Z."/>
            <person name="Jiang Y."/>
            <person name="Yu T."/>
            <person name="Ai J."/>
        </authorList>
    </citation>
    <scope>NUCLEOTIDE SEQUENCE [LARGE SCALE GENOMIC DNA]</scope>
    <source>
        <strain evidence="5 6">H13-6</strain>
    </source>
</reference>
<dbReference type="RefSeq" id="WP_265127194.1">
    <property type="nucleotide sequence ID" value="NZ_JAPCHY010000004.1"/>
</dbReference>
<feature type="repeat" description="ANK" evidence="3">
    <location>
        <begin position="110"/>
        <end position="142"/>
    </location>
</feature>
<dbReference type="PROSITE" id="PS50088">
    <property type="entry name" value="ANK_REPEAT"/>
    <property type="match status" value="2"/>
</dbReference>
<dbReference type="EMBL" id="JAPCHY010000004">
    <property type="protein sequence ID" value="MCW4472238.1"/>
    <property type="molecule type" value="Genomic_DNA"/>
</dbReference>
<feature type="signal peptide" evidence="4">
    <location>
        <begin position="1"/>
        <end position="22"/>
    </location>
</feature>
<dbReference type="InterPro" id="IPR002110">
    <property type="entry name" value="Ankyrin_rpt"/>
</dbReference>
<gene>
    <name evidence="5" type="ORF">OK345_06955</name>
</gene>
<dbReference type="SUPFAM" id="SSF48403">
    <property type="entry name" value="Ankyrin repeat"/>
    <property type="match status" value="1"/>
</dbReference>
<sequence>MREQLPAAVLATSLLMVSCAAAPVGAKERPAMSEAAKQQIVFPDPAVAPLADAVAAGDESRIRQLAAQTDLSARGDQGVTLLEWAIWNQQPRALAALLDAGADPSQAGMDGETVVHMAAMVDDPSYLKVLLEHQAPADVASERNGWTPLFRAVLHKRATQRDMLIAAGADIHHRDSSGHSLLHIPVNDPGTVLKLLELGVDPTVRDNTGATFQKGFFMTSERILNKESRAGREQVRTWLKTHGISPEG</sequence>
<dbReference type="InterPro" id="IPR036770">
    <property type="entry name" value="Ankyrin_rpt-contain_sf"/>
</dbReference>
<proteinExistence type="predicted"/>
<comment type="caution">
    <text evidence="5">The sequence shown here is derived from an EMBL/GenBank/DDBJ whole genome shotgun (WGS) entry which is preliminary data.</text>
</comment>
<organism evidence="5 6">
    <name type="scientific">Xanthomonas chitinilytica</name>
    <dbReference type="NCBI Taxonomy" id="2989819"/>
    <lineage>
        <taxon>Bacteria</taxon>
        <taxon>Pseudomonadati</taxon>
        <taxon>Pseudomonadota</taxon>
        <taxon>Gammaproteobacteria</taxon>
        <taxon>Lysobacterales</taxon>
        <taxon>Lysobacteraceae</taxon>
        <taxon>Xanthomonas</taxon>
    </lineage>
</organism>
<feature type="repeat" description="ANK" evidence="3">
    <location>
        <begin position="144"/>
        <end position="176"/>
    </location>
</feature>
<keyword evidence="6" id="KW-1185">Reference proteome</keyword>
<dbReference type="PANTHER" id="PTHR24198:SF165">
    <property type="entry name" value="ANKYRIN REPEAT-CONTAINING PROTEIN-RELATED"/>
    <property type="match status" value="1"/>
</dbReference>
<evidence type="ECO:0000313" key="6">
    <source>
        <dbReference type="Proteomes" id="UP001209922"/>
    </source>
</evidence>
<feature type="chain" id="PRO_5047294238" evidence="4">
    <location>
        <begin position="23"/>
        <end position="248"/>
    </location>
</feature>
<dbReference type="PANTHER" id="PTHR24198">
    <property type="entry name" value="ANKYRIN REPEAT AND PROTEIN KINASE DOMAIN-CONTAINING PROTEIN"/>
    <property type="match status" value="1"/>
</dbReference>
<dbReference type="Pfam" id="PF12796">
    <property type="entry name" value="Ank_2"/>
    <property type="match status" value="1"/>
</dbReference>
<keyword evidence="2 3" id="KW-0040">ANK repeat</keyword>
<protein>
    <submittedName>
        <fullName evidence="5">Ankyrin repeat domain-containing protein</fullName>
    </submittedName>
</protein>
<keyword evidence="1" id="KW-0677">Repeat</keyword>
<evidence type="ECO:0000256" key="3">
    <source>
        <dbReference type="PROSITE-ProRule" id="PRU00023"/>
    </source>
</evidence>
<dbReference type="PROSITE" id="PS51257">
    <property type="entry name" value="PROKAR_LIPOPROTEIN"/>
    <property type="match status" value="1"/>
</dbReference>